<evidence type="ECO:0000313" key="2">
    <source>
        <dbReference type="EMBL" id="CZR64242.1"/>
    </source>
</evidence>
<dbReference type="AlphaFoldDB" id="A0A1L7XGV0"/>
<proteinExistence type="predicted"/>
<keyword evidence="1" id="KW-1133">Transmembrane helix</keyword>
<name>A0A1L7XGV0_9HELO</name>
<protein>
    <submittedName>
        <fullName evidence="2">Uncharacterized protein</fullName>
    </submittedName>
</protein>
<keyword evidence="1" id="KW-0472">Membrane</keyword>
<dbReference type="EMBL" id="FJOG01000026">
    <property type="protein sequence ID" value="CZR64242.1"/>
    <property type="molecule type" value="Genomic_DNA"/>
</dbReference>
<reference evidence="2 3" key="1">
    <citation type="submission" date="2016-03" db="EMBL/GenBank/DDBJ databases">
        <authorList>
            <person name="Ploux O."/>
        </authorList>
    </citation>
    <scope>NUCLEOTIDE SEQUENCE [LARGE SCALE GENOMIC DNA]</scope>
    <source>
        <strain evidence="2 3">UAMH 11012</strain>
    </source>
</reference>
<sequence length="173" mass="18998">MATNISSSALPTTLLTSTTPLLSSSADSTSSVYPSATTTLYFNSTCNSTSFINATSDYTNTTSLVCTPPSKHKKSFPFWILYLWPLDLALLLIGFCILTLLWYLVGCILKGTFSGVKKSASGVKKGASGVKKGVNTKVGQTRDWNQERLKRKKEREERELERKRGTIALEAIM</sequence>
<accession>A0A1L7XGV0</accession>
<keyword evidence="1" id="KW-0812">Transmembrane</keyword>
<feature type="transmembrane region" description="Helical" evidence="1">
    <location>
        <begin position="79"/>
        <end position="105"/>
    </location>
</feature>
<gene>
    <name evidence="2" type="ORF">PAC_14140</name>
</gene>
<keyword evidence="3" id="KW-1185">Reference proteome</keyword>
<evidence type="ECO:0000313" key="3">
    <source>
        <dbReference type="Proteomes" id="UP000184330"/>
    </source>
</evidence>
<evidence type="ECO:0000256" key="1">
    <source>
        <dbReference type="SAM" id="Phobius"/>
    </source>
</evidence>
<dbReference type="Proteomes" id="UP000184330">
    <property type="component" value="Unassembled WGS sequence"/>
</dbReference>
<dbReference type="OrthoDB" id="10579698at2759"/>
<organism evidence="2 3">
    <name type="scientific">Phialocephala subalpina</name>
    <dbReference type="NCBI Taxonomy" id="576137"/>
    <lineage>
        <taxon>Eukaryota</taxon>
        <taxon>Fungi</taxon>
        <taxon>Dikarya</taxon>
        <taxon>Ascomycota</taxon>
        <taxon>Pezizomycotina</taxon>
        <taxon>Leotiomycetes</taxon>
        <taxon>Helotiales</taxon>
        <taxon>Mollisiaceae</taxon>
        <taxon>Phialocephala</taxon>
        <taxon>Phialocephala fortinii species complex</taxon>
    </lineage>
</organism>